<gene>
    <name evidence="2" type="ORF">AA0117_g2473</name>
</gene>
<dbReference type="AlphaFoldDB" id="A0A4Q4NR22"/>
<feature type="region of interest" description="Disordered" evidence="1">
    <location>
        <begin position="1"/>
        <end position="20"/>
    </location>
</feature>
<evidence type="ECO:0000256" key="1">
    <source>
        <dbReference type="SAM" id="MobiDB-lite"/>
    </source>
</evidence>
<evidence type="ECO:0000313" key="2">
    <source>
        <dbReference type="EMBL" id="RYN81163.1"/>
    </source>
</evidence>
<dbReference type="Proteomes" id="UP000291422">
    <property type="component" value="Unassembled WGS sequence"/>
</dbReference>
<dbReference type="EMBL" id="PDXD01000003">
    <property type="protein sequence ID" value="RYN81163.1"/>
    <property type="molecule type" value="Genomic_DNA"/>
</dbReference>
<dbReference type="VEuPathDB" id="FungiDB:CC77DRAFT_1029474"/>
<accession>A0A4Q4NR22</accession>
<evidence type="ECO:0000313" key="3">
    <source>
        <dbReference type="Proteomes" id="UP000291422"/>
    </source>
</evidence>
<sequence length="389" mass="44655">MGGLAFANVPTESGRPVQTPRLPTALYQTLSGHYQRLLETLFERVVVPRDAPAKADHGDIDFLVEGIRPPNTKDRIWSVIQGTLQADHHLPRGGSSSYAVPHPELPDAHVQVDVELSVGNETPESAELFEWTRFMKGDSDLLQIVGVSHRPLGLTCNDRGLHVRIAEIEPYNKKKALLFLTRDPDKMIKFYGMDVAKYWDGFTDEKDLFDWATSGRVLPRTNCMVFEDRIEKHNDRARQAKRPMYQRFVEDYMPLHSDRGAANEWTRQQVLQEALMLFEKREEYEAMLLEHDLKTTEEELWKDIKVAVPIQSNSLAVVLKGLKRWVVFEDDQPRISPKPNLDEPLIWSKFVTADNKNAVLEWVRQNWEQVKCAEKARANAAKESAKRTS</sequence>
<proteinExistence type="predicted"/>
<organism evidence="2 3">
    <name type="scientific">Alternaria alternata</name>
    <name type="common">Alternaria rot fungus</name>
    <name type="synonym">Torula alternata</name>
    <dbReference type="NCBI Taxonomy" id="5599"/>
    <lineage>
        <taxon>Eukaryota</taxon>
        <taxon>Fungi</taxon>
        <taxon>Dikarya</taxon>
        <taxon>Ascomycota</taxon>
        <taxon>Pezizomycotina</taxon>
        <taxon>Dothideomycetes</taxon>
        <taxon>Pleosporomycetidae</taxon>
        <taxon>Pleosporales</taxon>
        <taxon>Pleosporineae</taxon>
        <taxon>Pleosporaceae</taxon>
        <taxon>Alternaria</taxon>
        <taxon>Alternaria sect. Alternaria</taxon>
        <taxon>Alternaria alternata complex</taxon>
    </lineage>
</organism>
<reference evidence="3" key="1">
    <citation type="journal article" date="2019" name="bioRxiv">
        <title>Genomics, evolutionary history and diagnostics of the Alternaria alternata species group including apple and Asian pear pathotypes.</title>
        <authorList>
            <person name="Armitage A.D."/>
            <person name="Cockerton H.M."/>
            <person name="Sreenivasaprasad S."/>
            <person name="Woodhall J.W."/>
            <person name="Lane C.R."/>
            <person name="Harrison R.J."/>
            <person name="Clarkson J.P."/>
        </authorList>
    </citation>
    <scope>NUCLEOTIDE SEQUENCE [LARGE SCALE GENOMIC DNA]</scope>
    <source>
        <strain evidence="3">FERA 1177</strain>
    </source>
</reference>
<comment type="caution">
    <text evidence="2">The sequence shown here is derived from an EMBL/GenBank/DDBJ whole genome shotgun (WGS) entry which is preliminary data.</text>
</comment>
<name>A0A4Q4NR22_ALTAL</name>
<protein>
    <submittedName>
        <fullName evidence="2">Uncharacterized protein</fullName>
    </submittedName>
</protein>